<proteinExistence type="predicted"/>
<dbReference type="EMBL" id="KI275516">
    <property type="protein sequence ID" value="ESA22514.1"/>
    <property type="molecule type" value="Genomic_DNA"/>
</dbReference>
<name>U9UQ43_RHIID</name>
<dbReference type="AlphaFoldDB" id="U9UQ43"/>
<organism evidence="1">
    <name type="scientific">Rhizophagus irregularis (strain DAOM 181602 / DAOM 197198 / MUCL 43194)</name>
    <name type="common">Arbuscular mycorrhizal fungus</name>
    <name type="synonym">Glomus intraradices</name>
    <dbReference type="NCBI Taxonomy" id="747089"/>
    <lineage>
        <taxon>Eukaryota</taxon>
        <taxon>Fungi</taxon>
        <taxon>Fungi incertae sedis</taxon>
        <taxon>Mucoromycota</taxon>
        <taxon>Glomeromycotina</taxon>
        <taxon>Glomeromycetes</taxon>
        <taxon>Glomerales</taxon>
        <taxon>Glomeraceae</taxon>
        <taxon>Rhizophagus</taxon>
    </lineage>
</organism>
<dbReference type="HOGENOM" id="CLU_2961939_0_0_1"/>
<sequence length="59" mass="7038">MVTVYNTILGRMQQIEFHFKKLIGLMTNDDDIISLREHFIFQKMCSKITEQEFFIVPKA</sequence>
<accession>U9UQ43</accession>
<reference evidence="1" key="1">
    <citation type="submission" date="2013-07" db="EMBL/GenBank/DDBJ databases">
        <title>The genome of an arbuscular mycorrhizal fungus provides insights into the evolution of the oldest plant symbiosis.</title>
        <authorList>
            <consortium name="DOE Joint Genome Institute"/>
            <person name="Tisserant E."/>
            <person name="Malbreil M."/>
            <person name="Kuo A."/>
            <person name="Kohler A."/>
            <person name="Symeonidi A."/>
            <person name="Balestrini R."/>
            <person name="Charron P."/>
            <person name="Duensing N."/>
            <person name="Frei-dit-Frey N."/>
            <person name="Gianinazzi-Pearson V."/>
            <person name="Gilbert B."/>
            <person name="Handa Y."/>
            <person name="Hijri M."/>
            <person name="Kaul R."/>
            <person name="Kawaguchi M."/>
            <person name="Krajinski F."/>
            <person name="Lammers P."/>
            <person name="Lapierre D."/>
            <person name="Masclaux F.G."/>
            <person name="Murat C."/>
            <person name="Morin E."/>
            <person name="Ndikumana S."/>
            <person name="Pagni M."/>
            <person name="Petitpierre D."/>
            <person name="Requena N."/>
            <person name="Rosikiewicz P."/>
            <person name="Riley R."/>
            <person name="Saito K."/>
            <person name="San Clemente H."/>
            <person name="Shapiro H."/>
            <person name="van Tuinen D."/>
            <person name="Becard G."/>
            <person name="Bonfante P."/>
            <person name="Paszkowski U."/>
            <person name="Shachar-Hill Y."/>
            <person name="Young J.P."/>
            <person name="Sanders I.R."/>
            <person name="Henrissat B."/>
            <person name="Rensing S.A."/>
            <person name="Grigoriev I.V."/>
            <person name="Corradi N."/>
            <person name="Roux C."/>
            <person name="Martin F."/>
        </authorList>
    </citation>
    <scope>NUCLEOTIDE SEQUENCE</scope>
    <source>
        <strain evidence="1">DAOM 197198</strain>
    </source>
</reference>
<protein>
    <submittedName>
        <fullName evidence="1">Uncharacterized protein</fullName>
    </submittedName>
</protein>
<evidence type="ECO:0000313" key="1">
    <source>
        <dbReference type="EMBL" id="ESA22514.1"/>
    </source>
</evidence>
<gene>
    <name evidence="1" type="ORF">GLOINDRAFT_16361</name>
</gene>